<dbReference type="EC" id="3.2.1.89" evidence="4"/>
<keyword evidence="2 4" id="KW-0378">Hydrolase</keyword>
<comment type="caution">
    <text evidence="5">The sequence shown here is derived from an EMBL/GenBank/DDBJ whole genome shotgun (WGS) entry which is preliminary data.</text>
</comment>
<dbReference type="Pfam" id="PF07745">
    <property type="entry name" value="Glyco_hydro_53"/>
    <property type="match status" value="1"/>
</dbReference>
<keyword evidence="3 4" id="KW-0326">Glycosidase</keyword>
<gene>
    <name evidence="5" type="ORF">I595_1937</name>
</gene>
<evidence type="ECO:0000313" key="5">
    <source>
        <dbReference type="EMBL" id="KPM32287.1"/>
    </source>
</evidence>
<dbReference type="InterPro" id="IPR017853">
    <property type="entry name" value="GH"/>
</dbReference>
<protein>
    <recommendedName>
        <fullName evidence="4">Arabinogalactan endo-beta-1,4-galactanase</fullName>
        <ecNumber evidence="4">3.2.1.89</ecNumber>
    </recommendedName>
</protein>
<reference evidence="5 6" key="1">
    <citation type="submission" date="2015-09" db="EMBL/GenBank/DDBJ databases">
        <title>Genome sequence of the marine flavobacterium Croceitalea dokdonensis DOKDO 023 that contains proton- and sodium-pumping rhodopsins.</title>
        <authorList>
            <person name="Kwon S.-K."/>
            <person name="Lee H.K."/>
            <person name="Kwak M.-J."/>
            <person name="Kim J.F."/>
        </authorList>
    </citation>
    <scope>NUCLEOTIDE SEQUENCE [LARGE SCALE GENOMIC DNA]</scope>
    <source>
        <strain evidence="5 6">DOKDO 023</strain>
    </source>
</reference>
<dbReference type="Proteomes" id="UP000050280">
    <property type="component" value="Unassembled WGS sequence"/>
</dbReference>
<accession>A0A0P7B287</accession>
<proteinExistence type="inferred from homology"/>
<dbReference type="PROSITE" id="PS51257">
    <property type="entry name" value="PROKAR_LIPOPROTEIN"/>
    <property type="match status" value="1"/>
</dbReference>
<dbReference type="AlphaFoldDB" id="A0A0P7B287"/>
<dbReference type="EMBL" id="LDJX01000003">
    <property type="protein sequence ID" value="KPM32287.1"/>
    <property type="molecule type" value="Genomic_DNA"/>
</dbReference>
<organism evidence="5 6">
    <name type="scientific">Croceitalea dokdonensis DOKDO 023</name>
    <dbReference type="NCBI Taxonomy" id="1300341"/>
    <lineage>
        <taxon>Bacteria</taxon>
        <taxon>Pseudomonadati</taxon>
        <taxon>Bacteroidota</taxon>
        <taxon>Flavobacteriia</taxon>
        <taxon>Flavobacteriales</taxon>
        <taxon>Flavobacteriaceae</taxon>
        <taxon>Croceitalea</taxon>
    </lineage>
</organism>
<evidence type="ECO:0000256" key="4">
    <source>
        <dbReference type="RuleBase" id="RU361192"/>
    </source>
</evidence>
<evidence type="ECO:0000313" key="6">
    <source>
        <dbReference type="Proteomes" id="UP000050280"/>
    </source>
</evidence>
<dbReference type="STRING" id="1300341.I595_1937"/>
<dbReference type="GO" id="GO:0031218">
    <property type="term" value="F:arabinogalactan endo-1,4-beta-galactosidase activity"/>
    <property type="evidence" value="ECO:0007669"/>
    <property type="project" value="UniProtKB-EC"/>
</dbReference>
<evidence type="ECO:0000256" key="1">
    <source>
        <dbReference type="ARBA" id="ARBA00010687"/>
    </source>
</evidence>
<dbReference type="InterPro" id="IPR011683">
    <property type="entry name" value="Glyco_hydro_53"/>
</dbReference>
<keyword evidence="6" id="KW-1185">Reference proteome</keyword>
<dbReference type="Gene3D" id="3.20.20.80">
    <property type="entry name" value="Glycosidases"/>
    <property type="match status" value="1"/>
</dbReference>
<dbReference type="SUPFAM" id="SSF51445">
    <property type="entry name" value="(Trans)glycosidases"/>
    <property type="match status" value="1"/>
</dbReference>
<name>A0A0P7B287_9FLAO</name>
<evidence type="ECO:0000256" key="3">
    <source>
        <dbReference type="ARBA" id="ARBA00023295"/>
    </source>
</evidence>
<sequence length="367" mass="41650">MKEKMTLTVFLGLVLLFILGCSNEDTTETNETSEPTGRSFSMGFTTWSFGPELQDVDDTYAFIANNADVYVEHLDNQIPWNAWINGQPLPQAFTDDVVGRATRKIPNTELVLSVGLLNTNRGDLIKDVDGSIPNYSSLNDAHIQEAYTQHIRYLTTLFSPDYLVIAIEVNELWLRNNGLWNGYVQLINEVMAQTKSTFPNLPISASISLHNLYEADIPNEDTYVNEVLGHINQMDFIAVSYYPFLKNQNTVSQFQENLDFLHSKTTKPIAFVESGHLAENLVVPGLGVSIDGNSTEQKLFLETLLTNAQTNDYLMVNWWAHRDYDALWEVFPPEVRDIGQLWRDTGLLDENGGERPAFLTWQTYFSE</sequence>
<dbReference type="OrthoDB" id="9255579at2"/>
<comment type="catalytic activity">
    <reaction evidence="4">
        <text>The enzyme specifically hydrolyzes (1-&gt;4)-beta-D-galactosidic linkages in type I arabinogalactans.</text>
        <dbReference type="EC" id="3.2.1.89"/>
    </reaction>
</comment>
<evidence type="ECO:0000256" key="2">
    <source>
        <dbReference type="ARBA" id="ARBA00022801"/>
    </source>
</evidence>
<comment type="similarity">
    <text evidence="1 4">Belongs to the glycosyl hydrolase 53 family.</text>
</comment>
<dbReference type="GO" id="GO:0015926">
    <property type="term" value="F:glucosidase activity"/>
    <property type="evidence" value="ECO:0007669"/>
    <property type="project" value="InterPro"/>
</dbReference>
<dbReference type="RefSeq" id="WP_054559042.1">
    <property type="nucleotide sequence ID" value="NZ_LDJX01000003.1"/>
</dbReference>